<evidence type="ECO:0000313" key="2">
    <source>
        <dbReference type="EMBL" id="MBW0489262.1"/>
    </source>
</evidence>
<name>A0A9Q3CSZ3_9BASI</name>
<protein>
    <submittedName>
        <fullName evidence="2">Uncharacterized protein</fullName>
    </submittedName>
</protein>
<dbReference type="EMBL" id="AVOT02009995">
    <property type="protein sequence ID" value="MBW0489262.1"/>
    <property type="molecule type" value="Genomic_DNA"/>
</dbReference>
<keyword evidence="3" id="KW-1185">Reference proteome</keyword>
<organism evidence="2 3">
    <name type="scientific">Austropuccinia psidii MF-1</name>
    <dbReference type="NCBI Taxonomy" id="1389203"/>
    <lineage>
        <taxon>Eukaryota</taxon>
        <taxon>Fungi</taxon>
        <taxon>Dikarya</taxon>
        <taxon>Basidiomycota</taxon>
        <taxon>Pucciniomycotina</taxon>
        <taxon>Pucciniomycetes</taxon>
        <taxon>Pucciniales</taxon>
        <taxon>Sphaerophragmiaceae</taxon>
        <taxon>Austropuccinia</taxon>
    </lineage>
</organism>
<gene>
    <name evidence="2" type="ORF">O181_028977</name>
</gene>
<evidence type="ECO:0000256" key="1">
    <source>
        <dbReference type="SAM" id="MobiDB-lite"/>
    </source>
</evidence>
<sequence>MGRPKLTLCRALYALSGVFPQFAPQQPPALVMLSDEHTRNACSLSNPSDHAARGVPSQDALARTPLWSAMVKVFPSRNGHQKQFWMISPVPSSIDLSTPPPRPPSDGHFTS</sequence>
<proteinExistence type="predicted"/>
<comment type="caution">
    <text evidence="2">The sequence shown here is derived from an EMBL/GenBank/DDBJ whole genome shotgun (WGS) entry which is preliminary data.</text>
</comment>
<dbReference type="AlphaFoldDB" id="A0A9Q3CSZ3"/>
<feature type="region of interest" description="Disordered" evidence="1">
    <location>
        <begin position="92"/>
        <end position="111"/>
    </location>
</feature>
<evidence type="ECO:0000313" key="3">
    <source>
        <dbReference type="Proteomes" id="UP000765509"/>
    </source>
</evidence>
<accession>A0A9Q3CSZ3</accession>
<reference evidence="2" key="1">
    <citation type="submission" date="2021-03" db="EMBL/GenBank/DDBJ databases">
        <title>Draft genome sequence of rust myrtle Austropuccinia psidii MF-1, a brazilian biotype.</title>
        <authorList>
            <person name="Quecine M.C."/>
            <person name="Pachon D.M.R."/>
            <person name="Bonatelli M.L."/>
            <person name="Correr F.H."/>
            <person name="Franceschini L.M."/>
            <person name="Leite T.F."/>
            <person name="Margarido G.R.A."/>
            <person name="Almeida C.A."/>
            <person name="Ferrarezi J.A."/>
            <person name="Labate C.A."/>
        </authorList>
    </citation>
    <scope>NUCLEOTIDE SEQUENCE</scope>
    <source>
        <strain evidence="2">MF-1</strain>
    </source>
</reference>
<dbReference type="Proteomes" id="UP000765509">
    <property type="component" value="Unassembled WGS sequence"/>
</dbReference>